<dbReference type="AlphaFoldDB" id="A0A9D1M466"/>
<dbReference type="Gene3D" id="3.40.50.150">
    <property type="entry name" value="Vaccinia Virus protein VP39"/>
    <property type="match status" value="1"/>
</dbReference>
<dbReference type="InterPro" id="IPR002052">
    <property type="entry name" value="DNA_methylase_N6_adenine_CS"/>
</dbReference>
<organism evidence="7 8">
    <name type="scientific">Candidatus Scatocola faecipullorum</name>
    <dbReference type="NCBI Taxonomy" id="2840917"/>
    <lineage>
        <taxon>Bacteria</taxon>
        <taxon>Pseudomonadati</taxon>
        <taxon>Pseudomonadota</taxon>
        <taxon>Alphaproteobacteria</taxon>
        <taxon>Rhodospirillales</taxon>
        <taxon>Rhodospirillaceae</taxon>
        <taxon>Rhodospirillaceae incertae sedis</taxon>
        <taxon>Candidatus Scatocola</taxon>
    </lineage>
</organism>
<comment type="similarity">
    <text evidence="1 5">Belongs to the N(4)/N(6)-methyltransferase family.</text>
</comment>
<evidence type="ECO:0000313" key="7">
    <source>
        <dbReference type="EMBL" id="HIU53325.1"/>
    </source>
</evidence>
<evidence type="ECO:0000256" key="1">
    <source>
        <dbReference type="ARBA" id="ARBA00006594"/>
    </source>
</evidence>
<reference evidence="7" key="1">
    <citation type="submission" date="2020-10" db="EMBL/GenBank/DDBJ databases">
        <authorList>
            <person name="Gilroy R."/>
        </authorList>
    </citation>
    <scope>NUCLEOTIDE SEQUENCE</scope>
    <source>
        <strain evidence="7">ChiW3-316</strain>
    </source>
</reference>
<dbReference type="InterPro" id="IPR001091">
    <property type="entry name" value="RM_Methyltransferase"/>
</dbReference>
<dbReference type="GO" id="GO:0008170">
    <property type="term" value="F:N-methyltransferase activity"/>
    <property type="evidence" value="ECO:0007669"/>
    <property type="project" value="InterPro"/>
</dbReference>
<proteinExistence type="inferred from homology"/>
<dbReference type="InterPro" id="IPR002941">
    <property type="entry name" value="DNA_methylase_N4/N6"/>
</dbReference>
<dbReference type="PRINTS" id="PR00508">
    <property type="entry name" value="S21N4MTFRASE"/>
</dbReference>
<evidence type="ECO:0000256" key="2">
    <source>
        <dbReference type="ARBA" id="ARBA00022603"/>
    </source>
</evidence>
<reference evidence="7" key="2">
    <citation type="journal article" date="2021" name="PeerJ">
        <title>Extensive microbial diversity within the chicken gut microbiome revealed by metagenomics and culture.</title>
        <authorList>
            <person name="Gilroy R."/>
            <person name="Ravi A."/>
            <person name="Getino M."/>
            <person name="Pursley I."/>
            <person name="Horton D.L."/>
            <person name="Alikhan N.F."/>
            <person name="Baker D."/>
            <person name="Gharbi K."/>
            <person name="Hall N."/>
            <person name="Watson M."/>
            <person name="Adriaenssens E.M."/>
            <person name="Foster-Nyarko E."/>
            <person name="Jarju S."/>
            <person name="Secka A."/>
            <person name="Antonio M."/>
            <person name="Oren A."/>
            <person name="Chaudhuri R.R."/>
            <person name="La Ragione R."/>
            <person name="Hildebrand F."/>
            <person name="Pallen M.J."/>
        </authorList>
    </citation>
    <scope>NUCLEOTIDE SEQUENCE</scope>
    <source>
        <strain evidence="7">ChiW3-316</strain>
    </source>
</reference>
<accession>A0A9D1M466</accession>
<evidence type="ECO:0000256" key="4">
    <source>
        <dbReference type="ARBA" id="ARBA00047942"/>
    </source>
</evidence>
<dbReference type="PANTHER" id="PTHR13370:SF3">
    <property type="entry name" value="TRNA (GUANINE(10)-N2)-METHYLTRANSFERASE HOMOLOG"/>
    <property type="match status" value="1"/>
</dbReference>
<protein>
    <recommendedName>
        <fullName evidence="5">Methyltransferase</fullName>
        <ecNumber evidence="5">2.1.1.-</ecNumber>
    </recommendedName>
</protein>
<dbReference type="GO" id="GO:0032259">
    <property type="term" value="P:methylation"/>
    <property type="evidence" value="ECO:0007669"/>
    <property type="project" value="UniProtKB-KW"/>
</dbReference>
<dbReference type="PROSITE" id="PS00092">
    <property type="entry name" value="N6_MTASE"/>
    <property type="match status" value="1"/>
</dbReference>
<dbReference type="PANTHER" id="PTHR13370">
    <property type="entry name" value="RNA METHYLASE-RELATED"/>
    <property type="match status" value="1"/>
</dbReference>
<keyword evidence="3" id="KW-0808">Transferase</keyword>
<evidence type="ECO:0000259" key="6">
    <source>
        <dbReference type="Pfam" id="PF01555"/>
    </source>
</evidence>
<comment type="catalytic activity">
    <reaction evidence="4">
        <text>a 2'-deoxyadenosine in DNA + S-adenosyl-L-methionine = an N(6)-methyl-2'-deoxyadenosine in DNA + S-adenosyl-L-homocysteine + H(+)</text>
        <dbReference type="Rhea" id="RHEA:15197"/>
        <dbReference type="Rhea" id="RHEA-COMP:12418"/>
        <dbReference type="Rhea" id="RHEA-COMP:12419"/>
        <dbReference type="ChEBI" id="CHEBI:15378"/>
        <dbReference type="ChEBI" id="CHEBI:57856"/>
        <dbReference type="ChEBI" id="CHEBI:59789"/>
        <dbReference type="ChEBI" id="CHEBI:90615"/>
        <dbReference type="ChEBI" id="CHEBI:90616"/>
        <dbReference type="EC" id="2.1.1.72"/>
    </reaction>
</comment>
<evidence type="ECO:0000256" key="3">
    <source>
        <dbReference type="ARBA" id="ARBA00022679"/>
    </source>
</evidence>
<keyword evidence="2" id="KW-0489">Methyltransferase</keyword>
<comment type="caution">
    <text evidence="7">The sequence shown here is derived from an EMBL/GenBank/DDBJ whole genome shotgun (WGS) entry which is preliminary data.</text>
</comment>
<name>A0A9D1M466_9PROT</name>
<sequence>MKAKAPRNKTLELNTTQTNSYAAQAVKLKTNAELSEIQDRIIWQDALKAIDFLPEKSVDLMIVDPPYNLTKNFGKSTFKERENSAYQQWFDEWLSKTVRLLKDNASIYICADWKTSIAIPEIAGKYFLLQNRISWEREKGRGASNNWKNCLEDIWFFTKSKDYTFNLEAVKVQRRVIAPYRDKSGLPKDWVQNDDERYRLTAPSNIWTDISIPFWSMPENTPHPTQKPEKLIAKLILASSNPGDLVFDPFVGSGTTAVTAKKLGRHYVGIEREKEYVALALKRLELAEENREIQGYENGIFRARNG</sequence>
<dbReference type="GO" id="GO:0003677">
    <property type="term" value="F:DNA binding"/>
    <property type="evidence" value="ECO:0007669"/>
    <property type="project" value="InterPro"/>
</dbReference>
<dbReference type="EC" id="2.1.1.-" evidence="5"/>
<evidence type="ECO:0000256" key="5">
    <source>
        <dbReference type="RuleBase" id="RU362026"/>
    </source>
</evidence>
<dbReference type="GO" id="GO:0005737">
    <property type="term" value="C:cytoplasm"/>
    <property type="evidence" value="ECO:0007669"/>
    <property type="project" value="TreeGrafter"/>
</dbReference>
<dbReference type="EMBL" id="DVNC01000029">
    <property type="protein sequence ID" value="HIU53325.1"/>
    <property type="molecule type" value="Genomic_DNA"/>
</dbReference>
<dbReference type="GO" id="GO:0009007">
    <property type="term" value="F:site-specific DNA-methyltransferase (adenine-specific) activity"/>
    <property type="evidence" value="ECO:0007669"/>
    <property type="project" value="UniProtKB-EC"/>
</dbReference>
<feature type="domain" description="DNA methylase N-4/N-6" evidence="6">
    <location>
        <begin position="58"/>
        <end position="281"/>
    </location>
</feature>
<gene>
    <name evidence="7" type="ORF">IAD20_04510</name>
</gene>
<dbReference type="InterPro" id="IPR029063">
    <property type="entry name" value="SAM-dependent_MTases_sf"/>
</dbReference>
<dbReference type="Pfam" id="PF01555">
    <property type="entry name" value="N6_N4_Mtase"/>
    <property type="match status" value="1"/>
</dbReference>
<dbReference type="SUPFAM" id="SSF53335">
    <property type="entry name" value="S-adenosyl-L-methionine-dependent methyltransferases"/>
    <property type="match status" value="1"/>
</dbReference>
<dbReference type="Proteomes" id="UP000824107">
    <property type="component" value="Unassembled WGS sequence"/>
</dbReference>
<evidence type="ECO:0000313" key="8">
    <source>
        <dbReference type="Proteomes" id="UP000824107"/>
    </source>
</evidence>